<organism evidence="1 2">
    <name type="scientific">Acinetobacter phage VB_ApiP_XC38</name>
    <dbReference type="NCBI Taxonomy" id="2655002"/>
    <lineage>
        <taxon>Viruses</taxon>
        <taxon>Duplodnaviria</taxon>
        <taxon>Heunggongvirae</taxon>
        <taxon>Uroviricota</taxon>
        <taxon>Caudoviricetes</taxon>
        <taxon>Schitoviridae</taxon>
        <taxon>Exceevirus</taxon>
        <taxon>Exceevirus Xc38</taxon>
    </lineage>
</organism>
<reference evidence="1 2" key="1">
    <citation type="submission" date="2019-09" db="EMBL/GenBank/DDBJ databases">
        <title>The characteristics and genome analysis of VB_ApiP_XC38, a novel N4-like phage Infecting Acinetobacter pittii.</title>
        <authorList>
            <person name="Cheng M."/>
        </authorList>
    </citation>
    <scope>NUCLEOTIDE SEQUENCE [LARGE SCALE GENOMIC DNA]</scope>
</reference>
<keyword evidence="2" id="KW-1185">Reference proteome</keyword>
<evidence type="ECO:0000313" key="1">
    <source>
        <dbReference type="EMBL" id="QFR59755.1"/>
    </source>
</evidence>
<dbReference type="EMBL" id="MN508356">
    <property type="protein sequence ID" value="QFR59755.1"/>
    <property type="molecule type" value="Genomic_DNA"/>
</dbReference>
<gene>
    <name evidence="1" type="ORF">VBApiPXC38_68</name>
</gene>
<protein>
    <submittedName>
        <fullName evidence="1">Uncharacterized protein</fullName>
    </submittedName>
</protein>
<proteinExistence type="predicted"/>
<sequence length="110" mass="12760">MESFYITAETAHELIGNHGFQFTLSERKFPAFIDKKYIAPVFQVFIKRKRISSFIISEVPFIELNTDQVLELMVLPTADSRHVLIDSNWNQFADVMHSAKLLHEAMCFAH</sequence>
<accession>A0A5P8PR74</accession>
<name>A0A5P8PR74_9CAUD</name>
<dbReference type="Proteomes" id="UP000326537">
    <property type="component" value="Segment"/>
</dbReference>
<evidence type="ECO:0000313" key="2">
    <source>
        <dbReference type="Proteomes" id="UP000326537"/>
    </source>
</evidence>